<dbReference type="Gramene" id="PGSC0003DMT400094703">
    <property type="protein sequence ID" value="PGSC0003DMT400094703"/>
    <property type="gene ID" value="PGSC0003DMG400044274"/>
</dbReference>
<dbReference type="EnsemblPlants" id="PGSC0003DMT400094703">
    <property type="protein sequence ID" value="PGSC0003DMT400094703"/>
    <property type="gene ID" value="PGSC0003DMG400044274"/>
</dbReference>
<evidence type="ECO:0000256" key="1">
    <source>
        <dbReference type="SAM" id="MobiDB-lite"/>
    </source>
</evidence>
<dbReference type="AlphaFoldDB" id="M1DUP8"/>
<feature type="compositionally biased region" description="Basic and acidic residues" evidence="1">
    <location>
        <begin position="102"/>
        <end position="112"/>
    </location>
</feature>
<evidence type="ECO:0000313" key="2">
    <source>
        <dbReference type="EnsemblPlants" id="PGSC0003DMT400094703"/>
    </source>
</evidence>
<feature type="region of interest" description="Disordered" evidence="1">
    <location>
        <begin position="85"/>
        <end position="140"/>
    </location>
</feature>
<reference evidence="2" key="2">
    <citation type="submission" date="2015-06" db="UniProtKB">
        <authorList>
            <consortium name="EnsemblPlants"/>
        </authorList>
    </citation>
    <scope>IDENTIFICATION</scope>
    <source>
        <strain evidence="2">DM1-3 516 R44</strain>
    </source>
</reference>
<protein>
    <submittedName>
        <fullName evidence="2">Uncharacterized protein</fullName>
    </submittedName>
</protein>
<reference evidence="3" key="1">
    <citation type="journal article" date="2011" name="Nature">
        <title>Genome sequence and analysis of the tuber crop potato.</title>
        <authorList>
            <consortium name="The Potato Genome Sequencing Consortium"/>
        </authorList>
    </citation>
    <scope>NUCLEOTIDE SEQUENCE [LARGE SCALE GENOMIC DNA]</scope>
    <source>
        <strain evidence="3">cv. DM1-3 516 R44</strain>
    </source>
</reference>
<dbReference type="PaxDb" id="4113-PGSC0003DMT400094703"/>
<sequence length="278" mass="31352">MNDQHGYHMKLLAQNYGFSTISQPQFAYSATHGIHQSFGVGLNEHGYRSFNECSSSQRHIESSHNQYEIREDEATFDLCNDAHAQKSNENSEDDESSEDDGESKAIESKSDEDIGDLPQKDSGPTNIPSPIIFPQKNNNNTIPMQRTTIQTAAATQTPELVFFFSRNFSDPENSGPVQHENIFKSVNSMSCHKLSEQNGVDADEFEDYNEKITIEFFYGFFKPYFLKKNQTLNKENYLEIVMAVNLLLPVILAARIGNGTIFAALDEIEVRGRGEISK</sequence>
<organism evidence="2 3">
    <name type="scientific">Solanum tuberosum</name>
    <name type="common">Potato</name>
    <dbReference type="NCBI Taxonomy" id="4113"/>
    <lineage>
        <taxon>Eukaryota</taxon>
        <taxon>Viridiplantae</taxon>
        <taxon>Streptophyta</taxon>
        <taxon>Embryophyta</taxon>
        <taxon>Tracheophyta</taxon>
        <taxon>Spermatophyta</taxon>
        <taxon>Magnoliopsida</taxon>
        <taxon>eudicotyledons</taxon>
        <taxon>Gunneridae</taxon>
        <taxon>Pentapetalae</taxon>
        <taxon>asterids</taxon>
        <taxon>lamiids</taxon>
        <taxon>Solanales</taxon>
        <taxon>Solanaceae</taxon>
        <taxon>Solanoideae</taxon>
        <taxon>Solaneae</taxon>
        <taxon>Solanum</taxon>
    </lineage>
</organism>
<evidence type="ECO:0000313" key="3">
    <source>
        <dbReference type="Proteomes" id="UP000011115"/>
    </source>
</evidence>
<proteinExistence type="predicted"/>
<name>M1DUP8_SOLTU</name>
<dbReference type="HOGENOM" id="CLU_1002588_0_0_1"/>
<dbReference type="Proteomes" id="UP000011115">
    <property type="component" value="Unassembled WGS sequence"/>
</dbReference>
<accession>M1DUP8</accession>
<keyword evidence="3" id="KW-1185">Reference proteome</keyword>
<feature type="compositionally biased region" description="Acidic residues" evidence="1">
    <location>
        <begin position="90"/>
        <end position="101"/>
    </location>
</feature>
<dbReference type="InParanoid" id="M1DUP8"/>